<evidence type="ECO:0000256" key="3">
    <source>
        <dbReference type="ARBA" id="ARBA00022617"/>
    </source>
</evidence>
<organism evidence="11 12">
    <name type="scientific">Tetradesmus obliquus</name>
    <name type="common">Green alga</name>
    <name type="synonym">Acutodesmus obliquus</name>
    <dbReference type="NCBI Taxonomy" id="3088"/>
    <lineage>
        <taxon>Eukaryota</taxon>
        <taxon>Viridiplantae</taxon>
        <taxon>Chlorophyta</taxon>
        <taxon>core chlorophytes</taxon>
        <taxon>Chlorophyceae</taxon>
        <taxon>CS clade</taxon>
        <taxon>Sphaeropleales</taxon>
        <taxon>Scenedesmaceae</taxon>
        <taxon>Tetradesmus</taxon>
    </lineage>
</organism>
<keyword evidence="7" id="KW-0966">Cell projection</keyword>
<keyword evidence="3" id="KW-0349">Heme</keyword>
<dbReference type="EMBL" id="CP126209">
    <property type="protein sequence ID" value="WIA09945.1"/>
    <property type="molecule type" value="Genomic_DNA"/>
</dbReference>
<keyword evidence="12" id="KW-1185">Reference proteome</keyword>
<comment type="subcellular location">
    <subcellularLocation>
        <location evidence="1">Cytoplasm</location>
        <location evidence="1">Cytoskeleton</location>
        <location evidence="1">Cilium axoneme</location>
    </subcellularLocation>
</comment>
<evidence type="ECO:0000256" key="4">
    <source>
        <dbReference type="ARBA" id="ARBA00022723"/>
    </source>
</evidence>
<dbReference type="PANTHER" id="PTHR21281:SF0">
    <property type="entry name" value="CYTOCHROME B5 DOMAIN-CONTAINING PROTEIN 1"/>
    <property type="match status" value="1"/>
</dbReference>
<evidence type="ECO:0000313" key="12">
    <source>
        <dbReference type="Proteomes" id="UP001244341"/>
    </source>
</evidence>
<evidence type="ECO:0000259" key="10">
    <source>
        <dbReference type="PROSITE" id="PS50255"/>
    </source>
</evidence>
<dbReference type="InterPro" id="IPR036400">
    <property type="entry name" value="Cyt_B5-like_heme/steroid_sf"/>
</dbReference>
<evidence type="ECO:0000256" key="6">
    <source>
        <dbReference type="ARBA" id="ARBA00023212"/>
    </source>
</evidence>
<accession>A0ABY8TLT3</accession>
<evidence type="ECO:0000256" key="1">
    <source>
        <dbReference type="ARBA" id="ARBA00004430"/>
    </source>
</evidence>
<sequence>MRLQQYYTPYEVASHNTPTDCWLSFNGGVYDVTQLLQEHPGSLAEPILAAAGTDISHWFDPTTGDVRTCCDPDTQLPLPYCPQGLFLHVAPVEPTSSYDCSVQVPWWKDITLRVGLLSSKTRLVRVKNVLTEQEDTLEVPSEETVGQVRQRYLTLNAHAESYTWKALGRTAGGAGSQFEFRELDLNKTLQENGVVDESGAFESLDMPSDYHVPVLHVYWNDDLTVA</sequence>
<feature type="domain" description="Cytochrome b5 heme-binding" evidence="10">
    <location>
        <begin position="4"/>
        <end position="59"/>
    </location>
</feature>
<dbReference type="PANTHER" id="PTHR21281">
    <property type="entry name" value="CYTOCHROME B5 DOMAIN-CONTAINING PROTEIN 1"/>
    <property type="match status" value="1"/>
</dbReference>
<proteinExistence type="predicted"/>
<dbReference type="InterPro" id="IPR001199">
    <property type="entry name" value="Cyt_B5-like_heme/steroid-bd"/>
</dbReference>
<reference evidence="11 12" key="1">
    <citation type="submission" date="2023-05" db="EMBL/GenBank/DDBJ databases">
        <title>A 100% complete, gapless, phased diploid assembly of the Scenedesmus obliquus UTEX 3031 genome.</title>
        <authorList>
            <person name="Biondi T.C."/>
            <person name="Hanschen E.R."/>
            <person name="Kwon T."/>
            <person name="Eng W."/>
            <person name="Kruse C.P.S."/>
            <person name="Koehler S.I."/>
            <person name="Kunde Y."/>
            <person name="Gleasner C.D."/>
            <person name="You Mak K.T."/>
            <person name="Polle J."/>
            <person name="Hovde B.T."/>
            <person name="Starkenburg S.R."/>
        </authorList>
    </citation>
    <scope>NUCLEOTIDE SEQUENCE [LARGE SCALE GENOMIC DNA]</scope>
    <source>
        <strain evidence="11 12">DOE0152z</strain>
    </source>
</reference>
<dbReference type="PROSITE" id="PS50255">
    <property type="entry name" value="CYTOCHROME_B5_2"/>
    <property type="match status" value="1"/>
</dbReference>
<protein>
    <recommendedName>
        <fullName evidence="8">Cytochrome b5 domain-containing protein 1</fullName>
    </recommendedName>
</protein>
<dbReference type="Pfam" id="PF00173">
    <property type="entry name" value="Cyt-b5"/>
    <property type="match status" value="1"/>
</dbReference>
<comment type="function">
    <text evidence="9">Radial spoke stalk protein that binds heme under oxidizing conditions. Required for the coordinated beating of multiple cilia maybe by functioning in a redox signaling pathway.</text>
</comment>
<dbReference type="Proteomes" id="UP001244341">
    <property type="component" value="Chromosome 2b"/>
</dbReference>
<dbReference type="Gene3D" id="3.10.120.10">
    <property type="entry name" value="Cytochrome b5-like heme/steroid binding domain"/>
    <property type="match status" value="1"/>
</dbReference>
<keyword evidence="2" id="KW-0963">Cytoplasm</keyword>
<evidence type="ECO:0000256" key="2">
    <source>
        <dbReference type="ARBA" id="ARBA00022490"/>
    </source>
</evidence>
<gene>
    <name evidence="11" type="ORF">OEZ85_010158</name>
</gene>
<name>A0ABY8TLT3_TETOB</name>
<keyword evidence="4" id="KW-0479">Metal-binding</keyword>
<evidence type="ECO:0000256" key="7">
    <source>
        <dbReference type="ARBA" id="ARBA00023273"/>
    </source>
</evidence>
<dbReference type="SUPFAM" id="SSF55856">
    <property type="entry name" value="Cytochrome b5-like heme/steroid binding domain"/>
    <property type="match status" value="1"/>
</dbReference>
<dbReference type="InterPro" id="IPR052320">
    <property type="entry name" value="Cytochrome_b5_domain"/>
</dbReference>
<keyword evidence="5" id="KW-0408">Iron</keyword>
<evidence type="ECO:0000256" key="9">
    <source>
        <dbReference type="ARBA" id="ARBA00046139"/>
    </source>
</evidence>
<keyword evidence="6" id="KW-0206">Cytoskeleton</keyword>
<evidence type="ECO:0000256" key="5">
    <source>
        <dbReference type="ARBA" id="ARBA00023004"/>
    </source>
</evidence>
<evidence type="ECO:0000256" key="8">
    <source>
        <dbReference type="ARBA" id="ARBA00040649"/>
    </source>
</evidence>
<dbReference type="SMART" id="SM01117">
    <property type="entry name" value="Cyt-b5"/>
    <property type="match status" value="1"/>
</dbReference>
<evidence type="ECO:0000313" key="11">
    <source>
        <dbReference type="EMBL" id="WIA09945.1"/>
    </source>
</evidence>